<dbReference type="InterPro" id="IPR036388">
    <property type="entry name" value="WH-like_DNA-bd_sf"/>
</dbReference>
<keyword evidence="2" id="KW-1185">Reference proteome</keyword>
<evidence type="ECO:0000313" key="1">
    <source>
        <dbReference type="EMBL" id="SHF57310.1"/>
    </source>
</evidence>
<dbReference type="AlphaFoldDB" id="A0A1M5CRB5"/>
<name>A0A1M5CRB5_LOKAT</name>
<dbReference type="Gene3D" id="1.10.10.10">
    <property type="entry name" value="Winged helix-like DNA-binding domain superfamily/Winged helix DNA-binding domain"/>
    <property type="match status" value="1"/>
</dbReference>
<dbReference type="Proteomes" id="UP000183987">
    <property type="component" value="Unassembled WGS sequence"/>
</dbReference>
<protein>
    <recommendedName>
        <fullName evidence="3">DNA-binding transcriptional activator of the SARP family</fullName>
    </recommendedName>
</protein>
<dbReference type="Gene3D" id="1.25.40.10">
    <property type="entry name" value="Tetratricopeptide repeat domain"/>
    <property type="match status" value="1"/>
</dbReference>
<dbReference type="InterPro" id="IPR051677">
    <property type="entry name" value="AfsR-DnrI-RedD_regulator"/>
</dbReference>
<gene>
    <name evidence="1" type="ORF">SAMN05444339_10863</name>
</gene>
<organism evidence="1 2">
    <name type="scientific">Loktanella atrilutea</name>
    <dbReference type="NCBI Taxonomy" id="366533"/>
    <lineage>
        <taxon>Bacteria</taxon>
        <taxon>Pseudomonadati</taxon>
        <taxon>Pseudomonadota</taxon>
        <taxon>Alphaproteobacteria</taxon>
        <taxon>Rhodobacterales</taxon>
        <taxon>Roseobacteraceae</taxon>
        <taxon>Loktanella</taxon>
    </lineage>
</organism>
<accession>A0A1M5CRB5</accession>
<dbReference type="EMBL" id="FQUE01000008">
    <property type="protein sequence ID" value="SHF57310.1"/>
    <property type="molecule type" value="Genomic_DNA"/>
</dbReference>
<dbReference type="SUPFAM" id="SSF46894">
    <property type="entry name" value="C-terminal effector domain of the bipartite response regulators"/>
    <property type="match status" value="1"/>
</dbReference>
<reference evidence="2" key="1">
    <citation type="submission" date="2016-11" db="EMBL/GenBank/DDBJ databases">
        <authorList>
            <person name="Varghese N."/>
            <person name="Submissions S."/>
        </authorList>
    </citation>
    <scope>NUCLEOTIDE SEQUENCE [LARGE SCALE GENOMIC DNA]</scope>
    <source>
        <strain evidence="2">DSM 29326</strain>
    </source>
</reference>
<proteinExistence type="predicted"/>
<dbReference type="GO" id="GO:0003677">
    <property type="term" value="F:DNA binding"/>
    <property type="evidence" value="ECO:0007669"/>
    <property type="project" value="InterPro"/>
</dbReference>
<sequence length="572" mass="62505">MPQAWRPSERAPGPRARIALLGPFRLTDAAGRDRTPRSAHQQALLAVVALASDAGVARARLMDLFWGDKTPQLAAQSLRTALHGLRRGLDTLGAPLLEIDAHRVRLVPGAATVDLLDLAAGDGGLPAHLRADPPDVLEGVNIPAEPFEEWLREQRQHWYDRIEALRDAPAPAVTAVRPAAPPAFVEDRPIVGLLEPVIHSRSYQALFLGEALVDRIAFGLRDYVGARTYDYRDLTTGPDHEAVTRSSPSLYLRLRLYEADGALSIRILVLRHSAQELLWSVQGGPYRLDSASIDSAEILVLLGEAIERVAMTLARDAGSDPDGPLTPFHVLTAMFQINHASLSDLRRGLQSSRALTQDPVYAALQAYLNTFRVGEHWTAQDAPLAEETRALVAQVEDSQTGGIALALAGHATGYILHDHDHANALLDRAIRTAPHSAVCWDHMALHHIYNGRYADARRASQNALRIGEHSPIRFTLDLTRCMIATLEGDFGTASALGRRILTRRPNYGAALRYTSVSLAHLGDTVGAKDCIQRIRRMDPDFSVAWVNEDRMAVRDGQAKAILTEGLIMAGAK</sequence>
<dbReference type="PANTHER" id="PTHR35807">
    <property type="entry name" value="TRANSCRIPTIONAL REGULATOR REDD-RELATED"/>
    <property type="match status" value="1"/>
</dbReference>
<evidence type="ECO:0008006" key="3">
    <source>
        <dbReference type="Google" id="ProtNLM"/>
    </source>
</evidence>
<dbReference type="GO" id="GO:0006355">
    <property type="term" value="P:regulation of DNA-templated transcription"/>
    <property type="evidence" value="ECO:0007669"/>
    <property type="project" value="InterPro"/>
</dbReference>
<dbReference type="InterPro" id="IPR016032">
    <property type="entry name" value="Sig_transdc_resp-reg_C-effctor"/>
</dbReference>
<dbReference type="SUPFAM" id="SSF48452">
    <property type="entry name" value="TPR-like"/>
    <property type="match status" value="1"/>
</dbReference>
<evidence type="ECO:0000313" key="2">
    <source>
        <dbReference type="Proteomes" id="UP000183987"/>
    </source>
</evidence>
<dbReference type="STRING" id="366533.SAMN05444339_10863"/>
<dbReference type="InterPro" id="IPR011990">
    <property type="entry name" value="TPR-like_helical_dom_sf"/>
</dbReference>